<keyword evidence="4" id="KW-1133">Transmembrane helix</keyword>
<comment type="caution">
    <text evidence="6">The sequence shown here is derived from an EMBL/GenBank/DDBJ whole genome shotgun (WGS) entry which is preliminary data.</text>
</comment>
<sequence length="233" mass="26042">MNRKKFLIVLPVVVIFVLAGFILWKSRPLKGGQPQSFTIAKAWWPVWDTFQIGVRQRERFEKSFQTTFLQTEDYVSALNKFEKGTADAATLTIYEAILAASNGVPLKIVLLLDYTTGSDGVVAKKSIRSLQDLKGKRIGVEQGTIAHFTLLKALEKAGLGQTEVQLVNFDLEELQQAFLHAKVDAVGTYEPYLSELVHQGNGHVIFSSREIPRAICDVLFVKEAIARDHPEVI</sequence>
<dbReference type="InterPro" id="IPR015168">
    <property type="entry name" value="SsuA/THI5"/>
</dbReference>
<dbReference type="Pfam" id="PF09084">
    <property type="entry name" value="NMT1"/>
    <property type="match status" value="1"/>
</dbReference>
<evidence type="ECO:0000259" key="5">
    <source>
        <dbReference type="Pfam" id="PF09084"/>
    </source>
</evidence>
<dbReference type="PANTHER" id="PTHR30024">
    <property type="entry name" value="ALIPHATIC SULFONATES-BINDING PROTEIN-RELATED"/>
    <property type="match status" value="1"/>
</dbReference>
<feature type="non-terminal residue" evidence="6">
    <location>
        <position position="233"/>
    </location>
</feature>
<dbReference type="AlphaFoldDB" id="X0YVP9"/>
<dbReference type="Gene3D" id="3.40.190.10">
    <property type="entry name" value="Periplasmic binding protein-like II"/>
    <property type="match status" value="2"/>
</dbReference>
<evidence type="ECO:0000256" key="1">
    <source>
        <dbReference type="ARBA" id="ARBA00004418"/>
    </source>
</evidence>
<comment type="similarity">
    <text evidence="2">Belongs to the bacterial solute-binding protein SsuA/TauA family.</text>
</comment>
<gene>
    <name evidence="6" type="ORF">S01H1_62329</name>
</gene>
<proteinExistence type="inferred from homology"/>
<feature type="domain" description="SsuA/THI5-like" evidence="5">
    <location>
        <begin position="68"/>
        <end position="232"/>
    </location>
</feature>
<organism evidence="6">
    <name type="scientific">marine sediment metagenome</name>
    <dbReference type="NCBI Taxonomy" id="412755"/>
    <lineage>
        <taxon>unclassified sequences</taxon>
        <taxon>metagenomes</taxon>
        <taxon>ecological metagenomes</taxon>
    </lineage>
</organism>
<evidence type="ECO:0000256" key="2">
    <source>
        <dbReference type="ARBA" id="ARBA00010742"/>
    </source>
</evidence>
<keyword evidence="3" id="KW-0732">Signal</keyword>
<dbReference type="EMBL" id="BARS01040934">
    <property type="protein sequence ID" value="GAG40681.1"/>
    <property type="molecule type" value="Genomic_DNA"/>
</dbReference>
<accession>X0YVP9</accession>
<evidence type="ECO:0000256" key="3">
    <source>
        <dbReference type="ARBA" id="ARBA00022729"/>
    </source>
</evidence>
<keyword evidence="4" id="KW-0812">Transmembrane</keyword>
<keyword evidence="4" id="KW-0472">Membrane</keyword>
<evidence type="ECO:0000256" key="4">
    <source>
        <dbReference type="SAM" id="Phobius"/>
    </source>
</evidence>
<dbReference type="SUPFAM" id="SSF53850">
    <property type="entry name" value="Periplasmic binding protein-like II"/>
    <property type="match status" value="1"/>
</dbReference>
<comment type="subcellular location">
    <subcellularLocation>
        <location evidence="1">Periplasm</location>
    </subcellularLocation>
</comment>
<name>X0YVP9_9ZZZZ</name>
<feature type="transmembrane region" description="Helical" evidence="4">
    <location>
        <begin position="6"/>
        <end position="24"/>
    </location>
</feature>
<dbReference type="GO" id="GO:0042597">
    <property type="term" value="C:periplasmic space"/>
    <property type="evidence" value="ECO:0007669"/>
    <property type="project" value="UniProtKB-SubCell"/>
</dbReference>
<evidence type="ECO:0000313" key="6">
    <source>
        <dbReference type="EMBL" id="GAG40681.1"/>
    </source>
</evidence>
<protein>
    <recommendedName>
        <fullName evidence="5">SsuA/THI5-like domain-containing protein</fullName>
    </recommendedName>
</protein>
<reference evidence="6" key="1">
    <citation type="journal article" date="2014" name="Front. Microbiol.">
        <title>High frequency of phylogenetically diverse reductive dehalogenase-homologous genes in deep subseafloor sedimentary metagenomes.</title>
        <authorList>
            <person name="Kawai M."/>
            <person name="Futagami T."/>
            <person name="Toyoda A."/>
            <person name="Takaki Y."/>
            <person name="Nishi S."/>
            <person name="Hori S."/>
            <person name="Arai W."/>
            <person name="Tsubouchi T."/>
            <person name="Morono Y."/>
            <person name="Uchiyama I."/>
            <person name="Ito T."/>
            <person name="Fujiyama A."/>
            <person name="Inagaki F."/>
            <person name="Takami H."/>
        </authorList>
    </citation>
    <scope>NUCLEOTIDE SEQUENCE</scope>
    <source>
        <strain evidence="6">Expedition CK06-06</strain>
    </source>
</reference>
<dbReference type="PANTHER" id="PTHR30024:SF47">
    <property type="entry name" value="TAURINE-BINDING PERIPLASMIC PROTEIN"/>
    <property type="match status" value="1"/>
</dbReference>